<evidence type="ECO:0000256" key="6">
    <source>
        <dbReference type="ARBA" id="ARBA00023134"/>
    </source>
</evidence>
<dbReference type="Pfam" id="PF12804">
    <property type="entry name" value="NTP_transf_3"/>
    <property type="match status" value="1"/>
</dbReference>
<dbReference type="PANTHER" id="PTHR19136:SF81">
    <property type="entry name" value="MOLYBDENUM COFACTOR GUANYLYLTRANSFERASE"/>
    <property type="match status" value="1"/>
</dbReference>
<evidence type="ECO:0000256" key="7">
    <source>
        <dbReference type="ARBA" id="ARBA00023150"/>
    </source>
</evidence>
<dbReference type="GO" id="GO:0005525">
    <property type="term" value="F:GTP binding"/>
    <property type="evidence" value="ECO:0007669"/>
    <property type="project" value="UniProtKB-UniRule"/>
</dbReference>
<feature type="binding site" evidence="8">
    <location>
        <position position="115"/>
    </location>
    <ligand>
        <name>GTP</name>
        <dbReference type="ChEBI" id="CHEBI:37565"/>
    </ligand>
</feature>
<evidence type="ECO:0000256" key="4">
    <source>
        <dbReference type="ARBA" id="ARBA00022741"/>
    </source>
</evidence>
<dbReference type="EMBL" id="NIZT01000059">
    <property type="protein sequence ID" value="RBQ22567.1"/>
    <property type="molecule type" value="Genomic_DNA"/>
</dbReference>
<evidence type="ECO:0000259" key="10">
    <source>
        <dbReference type="Pfam" id="PF12804"/>
    </source>
</evidence>
<keyword evidence="5 8" id="KW-0460">Magnesium</keyword>
<dbReference type="GO" id="GO:0061603">
    <property type="term" value="F:molybdenum cofactor guanylyltransferase activity"/>
    <property type="evidence" value="ECO:0007669"/>
    <property type="project" value="UniProtKB-EC"/>
</dbReference>
<gene>
    <name evidence="8 11" type="primary">mobA</name>
    <name evidence="11" type="ORF">ALNOE001_17980</name>
</gene>
<dbReference type="InterPro" id="IPR029044">
    <property type="entry name" value="Nucleotide-diphossugar_trans"/>
</dbReference>
<sequence>MLNNDIHSVIILCGGMSRRMGEDKGSMLINGKPMIIYTIESLIGEVEELIIVLNNQERIFKYQSIIEKHIKKSEKDFHFKIKFVEDEIKDKGPLSGIMTGLKNTSSEYCLILPCDSPFINSSFIKNMFNILNQNLNLQYNKNKKSNYTYTYNSIINHDPKYEIDAIIPYHNDKTSQDNNPNKIFNKENIIENSEPLHSIYNKNTYKKIQKLLENDEKQVKALIKINNSVFVPIKENKTKNNNNNNKNNNKNNYNKKNQNINNITETNFRNINYKKDIEK</sequence>
<keyword evidence="7 8" id="KW-0501">Molybdenum cofactor biosynthesis</keyword>
<dbReference type="GO" id="GO:0005737">
    <property type="term" value="C:cytoplasm"/>
    <property type="evidence" value="ECO:0007669"/>
    <property type="project" value="UniProtKB-SubCell"/>
</dbReference>
<evidence type="ECO:0000256" key="2">
    <source>
        <dbReference type="ARBA" id="ARBA00022679"/>
    </source>
</evidence>
<evidence type="ECO:0000256" key="1">
    <source>
        <dbReference type="ARBA" id="ARBA00022490"/>
    </source>
</evidence>
<proteinExistence type="inferred from homology"/>
<keyword evidence="11" id="KW-0548">Nucleotidyltransferase</keyword>
<dbReference type="SUPFAM" id="SSF53448">
    <property type="entry name" value="Nucleotide-diphospho-sugar transferases"/>
    <property type="match status" value="1"/>
</dbReference>
<comment type="cofactor">
    <cofactor evidence="8">
        <name>Mg(2+)</name>
        <dbReference type="ChEBI" id="CHEBI:18420"/>
    </cofactor>
</comment>
<comment type="subcellular location">
    <subcellularLocation>
        <location evidence="8">Cytoplasm</location>
    </subcellularLocation>
</comment>
<dbReference type="EC" id="2.7.7.77" evidence="8"/>
<dbReference type="AlphaFoldDB" id="A0A366M947"/>
<comment type="domain">
    <text evidence="8">The N-terminal domain determines nucleotide recognition and specific binding, while the C-terminal domain determines the specific binding to the target protein.</text>
</comment>
<accession>A0A366M947</accession>
<name>A0A366M947_9EURY</name>
<keyword evidence="6 8" id="KW-0342">GTP-binding</keyword>
<protein>
    <recommendedName>
        <fullName evidence="8">Probable molybdenum cofactor guanylyltransferase</fullName>
        <shortName evidence="8">MoCo guanylyltransferase</shortName>
        <ecNumber evidence="8">2.7.7.77</ecNumber>
    </recommendedName>
    <alternativeName>
        <fullName evidence="8">GTP:molybdopterin guanylyltransferase</fullName>
    </alternativeName>
    <alternativeName>
        <fullName evidence="8">Mo-MPT guanylyltransferase</fullName>
    </alternativeName>
    <alternativeName>
        <fullName evidence="8">Molybdopterin guanylyltransferase</fullName>
    </alternativeName>
    <alternativeName>
        <fullName evidence="8">Molybdopterin-guanine dinucleotide synthase</fullName>
        <shortName evidence="8">MGD synthase</shortName>
    </alternativeName>
</protein>
<comment type="caution">
    <text evidence="8">Lacks conserved residue(s) required for the propagation of feature annotation.</text>
</comment>
<comment type="similarity">
    <text evidence="8">Belongs to the MobA family.</text>
</comment>
<keyword evidence="12" id="KW-1185">Reference proteome</keyword>
<dbReference type="PANTHER" id="PTHR19136">
    <property type="entry name" value="MOLYBDENUM COFACTOR GUANYLYLTRANSFERASE"/>
    <property type="match status" value="1"/>
</dbReference>
<feature type="binding site" evidence="8">
    <location>
        <begin position="12"/>
        <end position="14"/>
    </location>
    <ligand>
        <name>GTP</name>
        <dbReference type="ChEBI" id="CHEBI:37565"/>
    </ligand>
</feature>
<dbReference type="InterPro" id="IPR013482">
    <property type="entry name" value="Molybde_CF_guanTrfase"/>
</dbReference>
<feature type="binding site" evidence="8">
    <location>
        <position position="24"/>
    </location>
    <ligand>
        <name>GTP</name>
        <dbReference type="ChEBI" id="CHEBI:37565"/>
    </ligand>
</feature>
<dbReference type="InterPro" id="IPR025877">
    <property type="entry name" value="MobA-like_NTP_Trfase"/>
</dbReference>
<evidence type="ECO:0000256" key="5">
    <source>
        <dbReference type="ARBA" id="ARBA00022842"/>
    </source>
</evidence>
<evidence type="ECO:0000313" key="12">
    <source>
        <dbReference type="Proteomes" id="UP000253099"/>
    </source>
</evidence>
<feature type="compositionally biased region" description="Low complexity" evidence="9">
    <location>
        <begin position="239"/>
        <end position="266"/>
    </location>
</feature>
<feature type="binding site" evidence="8">
    <location>
        <position position="115"/>
    </location>
    <ligand>
        <name>Mg(2+)</name>
        <dbReference type="ChEBI" id="CHEBI:18420"/>
    </ligand>
</feature>
<evidence type="ECO:0000256" key="9">
    <source>
        <dbReference type="SAM" id="MobiDB-lite"/>
    </source>
</evidence>
<keyword evidence="3 8" id="KW-0479">Metal-binding</keyword>
<dbReference type="HAMAP" id="MF_00316">
    <property type="entry name" value="MobA"/>
    <property type="match status" value="1"/>
</dbReference>
<organism evidence="11 12">
    <name type="scientific">Candidatus Methanobinarius endosymbioticus</name>
    <dbReference type="NCBI Taxonomy" id="2006182"/>
    <lineage>
        <taxon>Archaea</taxon>
        <taxon>Methanobacteriati</taxon>
        <taxon>Methanobacteriota</taxon>
        <taxon>Methanomada group</taxon>
        <taxon>Methanobacteria</taxon>
        <taxon>Methanobacteriales</taxon>
        <taxon>Methanobacteriaceae</taxon>
        <taxon>Candidatus Methanobinarius</taxon>
    </lineage>
</organism>
<comment type="catalytic activity">
    <reaction evidence="8">
        <text>Mo-molybdopterin + GTP + H(+) = Mo-molybdopterin guanine dinucleotide + diphosphate</text>
        <dbReference type="Rhea" id="RHEA:34243"/>
        <dbReference type="ChEBI" id="CHEBI:15378"/>
        <dbReference type="ChEBI" id="CHEBI:33019"/>
        <dbReference type="ChEBI" id="CHEBI:37565"/>
        <dbReference type="ChEBI" id="CHEBI:71302"/>
        <dbReference type="ChEBI" id="CHEBI:71310"/>
        <dbReference type="EC" id="2.7.7.77"/>
    </reaction>
</comment>
<evidence type="ECO:0000313" key="11">
    <source>
        <dbReference type="EMBL" id="RBQ22567.1"/>
    </source>
</evidence>
<dbReference type="Gene3D" id="3.90.550.10">
    <property type="entry name" value="Spore Coat Polysaccharide Biosynthesis Protein SpsA, Chain A"/>
    <property type="match status" value="1"/>
</dbReference>
<dbReference type="GO" id="GO:0046872">
    <property type="term" value="F:metal ion binding"/>
    <property type="evidence" value="ECO:0007669"/>
    <property type="project" value="UniProtKB-KW"/>
</dbReference>
<keyword evidence="2 8" id="KW-0808">Transferase</keyword>
<feature type="domain" description="MobA-like NTP transferase" evidence="10">
    <location>
        <begin position="9"/>
        <end position="213"/>
    </location>
</feature>
<reference evidence="11 12" key="1">
    <citation type="submission" date="2018-06" db="EMBL/GenBank/DDBJ databases">
        <title>Genomic insight into two independent archaeal endosymbiosis events.</title>
        <authorList>
            <person name="Lind A.E."/>
            <person name="Lewis W.H."/>
            <person name="Spang A."/>
            <person name="Guy L."/>
            <person name="Embley M.T."/>
            <person name="Ettema T.J.G."/>
        </authorList>
    </citation>
    <scope>NUCLEOTIDE SEQUENCE [LARGE SCALE GENOMIC DNA]</scope>
    <source>
        <strain evidence="11">NOE</strain>
    </source>
</reference>
<keyword evidence="1 8" id="KW-0963">Cytoplasm</keyword>
<comment type="function">
    <text evidence="8">Transfers a GMP moiety from GTP to Mo-molybdopterin (Mo-MPT) cofactor (Moco or molybdenum cofactor) to form Mo-molybdopterin guanine dinucleotide (Mo-MGD) cofactor.</text>
</comment>
<feature type="region of interest" description="Disordered" evidence="9">
    <location>
        <begin position="235"/>
        <end position="266"/>
    </location>
</feature>
<dbReference type="CDD" id="cd02503">
    <property type="entry name" value="MobA"/>
    <property type="match status" value="1"/>
</dbReference>
<dbReference type="Proteomes" id="UP000253099">
    <property type="component" value="Unassembled WGS sequence"/>
</dbReference>
<keyword evidence="4 8" id="KW-0547">Nucleotide-binding</keyword>
<comment type="caution">
    <text evidence="11">The sequence shown here is derived from an EMBL/GenBank/DDBJ whole genome shotgun (WGS) entry which is preliminary data.</text>
</comment>
<evidence type="ECO:0000256" key="3">
    <source>
        <dbReference type="ARBA" id="ARBA00022723"/>
    </source>
</evidence>
<evidence type="ECO:0000256" key="8">
    <source>
        <dbReference type="HAMAP-Rule" id="MF_00316"/>
    </source>
</evidence>
<dbReference type="GO" id="GO:0006777">
    <property type="term" value="P:Mo-molybdopterin cofactor biosynthetic process"/>
    <property type="evidence" value="ECO:0007669"/>
    <property type="project" value="UniProtKB-KW"/>
</dbReference>
<feature type="binding site" evidence="8">
    <location>
        <position position="86"/>
    </location>
    <ligand>
        <name>GTP</name>
        <dbReference type="ChEBI" id="CHEBI:37565"/>
    </ligand>
</feature>